<dbReference type="Pfam" id="PF00270">
    <property type="entry name" value="DEAD"/>
    <property type="match status" value="1"/>
</dbReference>
<sequence>IRQKTQEIFGIRPCLWQIKACRAQLDGKHVISISPTGSGKSLSFFMPFLWRPKGVKILVAPLQLLGEQHASESTLEKLGIKTVNIT</sequence>
<evidence type="ECO:0000313" key="2">
    <source>
        <dbReference type="EMBL" id="KIO29471.1"/>
    </source>
</evidence>
<reference evidence="3" key="2">
    <citation type="submission" date="2015-01" db="EMBL/GenBank/DDBJ databases">
        <title>Evolutionary Origins and Diversification of the Mycorrhizal Mutualists.</title>
        <authorList>
            <consortium name="DOE Joint Genome Institute"/>
            <consortium name="Mycorrhizal Genomics Consortium"/>
            <person name="Kohler A."/>
            <person name="Kuo A."/>
            <person name="Nagy L.G."/>
            <person name="Floudas D."/>
            <person name="Copeland A."/>
            <person name="Barry K.W."/>
            <person name="Cichocki N."/>
            <person name="Veneault-Fourrey C."/>
            <person name="LaButti K."/>
            <person name="Lindquist E.A."/>
            <person name="Lipzen A."/>
            <person name="Lundell T."/>
            <person name="Morin E."/>
            <person name="Murat C."/>
            <person name="Riley R."/>
            <person name="Ohm R."/>
            <person name="Sun H."/>
            <person name="Tunlid A."/>
            <person name="Henrissat B."/>
            <person name="Grigoriev I.V."/>
            <person name="Hibbett D.S."/>
            <person name="Martin F."/>
        </authorList>
    </citation>
    <scope>NUCLEOTIDE SEQUENCE [LARGE SCALE GENOMIC DNA]</scope>
    <source>
        <strain evidence="3">MUT 4182</strain>
    </source>
</reference>
<dbReference type="SUPFAM" id="SSF52540">
    <property type="entry name" value="P-loop containing nucleoside triphosphate hydrolases"/>
    <property type="match status" value="1"/>
</dbReference>
<dbReference type="Proteomes" id="UP000054248">
    <property type="component" value="Unassembled WGS sequence"/>
</dbReference>
<dbReference type="AlphaFoldDB" id="A0A0C3QN86"/>
<dbReference type="HOGENOM" id="CLU_001103_20_1_1"/>
<name>A0A0C3QN86_9AGAM</name>
<dbReference type="InterPro" id="IPR027417">
    <property type="entry name" value="P-loop_NTPase"/>
</dbReference>
<dbReference type="EMBL" id="KN822982">
    <property type="protein sequence ID" value="KIO29471.1"/>
    <property type="molecule type" value="Genomic_DNA"/>
</dbReference>
<protein>
    <recommendedName>
        <fullName evidence="1">DEAD/DEAH-box helicase domain-containing protein</fullName>
    </recommendedName>
</protein>
<accession>A0A0C3QN86</accession>
<proteinExistence type="predicted"/>
<dbReference type="Gene3D" id="3.40.50.300">
    <property type="entry name" value="P-loop containing nucleotide triphosphate hydrolases"/>
    <property type="match status" value="1"/>
</dbReference>
<gene>
    <name evidence="2" type="ORF">M407DRAFT_45418</name>
</gene>
<feature type="domain" description="DEAD/DEAH-box helicase" evidence="1">
    <location>
        <begin position="17"/>
        <end position="73"/>
    </location>
</feature>
<evidence type="ECO:0000259" key="1">
    <source>
        <dbReference type="Pfam" id="PF00270"/>
    </source>
</evidence>
<dbReference type="OrthoDB" id="10261556at2759"/>
<feature type="non-terminal residue" evidence="2">
    <location>
        <position position="1"/>
    </location>
</feature>
<dbReference type="GO" id="GO:0005524">
    <property type="term" value="F:ATP binding"/>
    <property type="evidence" value="ECO:0007669"/>
    <property type="project" value="InterPro"/>
</dbReference>
<evidence type="ECO:0000313" key="3">
    <source>
        <dbReference type="Proteomes" id="UP000054248"/>
    </source>
</evidence>
<feature type="non-terminal residue" evidence="2">
    <location>
        <position position="86"/>
    </location>
</feature>
<keyword evidence="3" id="KW-1185">Reference proteome</keyword>
<dbReference type="GO" id="GO:0003676">
    <property type="term" value="F:nucleic acid binding"/>
    <property type="evidence" value="ECO:0007669"/>
    <property type="project" value="InterPro"/>
</dbReference>
<dbReference type="InterPro" id="IPR011545">
    <property type="entry name" value="DEAD/DEAH_box_helicase_dom"/>
</dbReference>
<organism evidence="2 3">
    <name type="scientific">Tulasnella calospora MUT 4182</name>
    <dbReference type="NCBI Taxonomy" id="1051891"/>
    <lineage>
        <taxon>Eukaryota</taxon>
        <taxon>Fungi</taxon>
        <taxon>Dikarya</taxon>
        <taxon>Basidiomycota</taxon>
        <taxon>Agaricomycotina</taxon>
        <taxon>Agaricomycetes</taxon>
        <taxon>Cantharellales</taxon>
        <taxon>Tulasnellaceae</taxon>
        <taxon>Tulasnella</taxon>
    </lineage>
</organism>
<reference evidence="2 3" key="1">
    <citation type="submission" date="2014-04" db="EMBL/GenBank/DDBJ databases">
        <authorList>
            <consortium name="DOE Joint Genome Institute"/>
            <person name="Kuo A."/>
            <person name="Girlanda M."/>
            <person name="Perotto S."/>
            <person name="Kohler A."/>
            <person name="Nagy L.G."/>
            <person name="Floudas D."/>
            <person name="Copeland A."/>
            <person name="Barry K.W."/>
            <person name="Cichocki N."/>
            <person name="Veneault-Fourrey C."/>
            <person name="LaButti K."/>
            <person name="Lindquist E.A."/>
            <person name="Lipzen A."/>
            <person name="Lundell T."/>
            <person name="Morin E."/>
            <person name="Murat C."/>
            <person name="Sun H."/>
            <person name="Tunlid A."/>
            <person name="Henrissat B."/>
            <person name="Grigoriev I.V."/>
            <person name="Hibbett D.S."/>
            <person name="Martin F."/>
            <person name="Nordberg H.P."/>
            <person name="Cantor M.N."/>
            <person name="Hua S.X."/>
        </authorList>
    </citation>
    <scope>NUCLEOTIDE SEQUENCE [LARGE SCALE GENOMIC DNA]</scope>
    <source>
        <strain evidence="2 3">MUT 4182</strain>
    </source>
</reference>